<feature type="compositionally biased region" description="Basic and acidic residues" evidence="1">
    <location>
        <begin position="166"/>
        <end position="184"/>
    </location>
</feature>
<gene>
    <name evidence="2" type="ORF">ACETIH_06715</name>
</gene>
<keyword evidence="3" id="KW-1185">Reference proteome</keyword>
<dbReference type="Proteomes" id="UP001593940">
    <property type="component" value="Unassembled WGS sequence"/>
</dbReference>
<proteinExistence type="predicted"/>
<reference evidence="2 3" key="1">
    <citation type="submission" date="2024-09" db="EMBL/GenBank/DDBJ databases">
        <title>Nodulacao em especies de Leguminosae Basais da Amazonia e Caracterizacao dos Rizobios e Bacterias Associadas aos Nodulos.</title>
        <authorList>
            <person name="Jambeiro I.C.A."/>
            <person name="Lopes I.S."/>
            <person name="Aguiar E.R.G.R."/>
            <person name="Santos A.F.J."/>
            <person name="Dos Santos J.M.F."/>
            <person name="Gross E."/>
        </authorList>
    </citation>
    <scope>NUCLEOTIDE SEQUENCE [LARGE SCALE GENOMIC DNA]</scope>
    <source>
        <strain evidence="2 3">BRUESC1165</strain>
    </source>
</reference>
<organism evidence="2 3">
    <name type="scientific">Microvirga arabica</name>
    <dbReference type="NCBI Taxonomy" id="1128671"/>
    <lineage>
        <taxon>Bacteria</taxon>
        <taxon>Pseudomonadati</taxon>
        <taxon>Pseudomonadota</taxon>
        <taxon>Alphaproteobacteria</taxon>
        <taxon>Hyphomicrobiales</taxon>
        <taxon>Methylobacteriaceae</taxon>
        <taxon>Microvirga</taxon>
    </lineage>
</organism>
<evidence type="ECO:0000313" key="2">
    <source>
        <dbReference type="EMBL" id="MFC1456417.1"/>
    </source>
</evidence>
<sequence>MGAAATGSVPHNRARKEGKRYRWGAERPSVLERRVQFRKKQIDAEIAQIKAEGEKEIARKVAAKEAERLKVLDQEVLLAEHREDVRKRRTFRETSSYIVPKGTFTDEQLVEFMASNPGLSEKEARVLLSMRTQQEEQTDLSRPDPMPSQDGDATAPSSMTGSSPDGEPKAKPVEAAKAVREKSKPAPIHIAASVTISSPTDDDEVRSKGTDWSDFDPDKWVEGQDYPEDRYREITDRDGNRVLVARTDEEDLSETEVSPEVQALWDREEQLSKEQQELTAHHGQIRMNWPQSALDRMEALRRQKIAIGIQLEKLLEG</sequence>
<accession>A0ABV6Y564</accession>
<feature type="compositionally biased region" description="Basic residues" evidence="1">
    <location>
        <begin position="12"/>
        <end position="22"/>
    </location>
</feature>
<evidence type="ECO:0000313" key="3">
    <source>
        <dbReference type="Proteomes" id="UP001593940"/>
    </source>
</evidence>
<comment type="caution">
    <text evidence="2">The sequence shown here is derived from an EMBL/GenBank/DDBJ whole genome shotgun (WGS) entry which is preliminary data.</text>
</comment>
<feature type="region of interest" description="Disordered" evidence="1">
    <location>
        <begin position="123"/>
        <end position="185"/>
    </location>
</feature>
<evidence type="ECO:0000256" key="1">
    <source>
        <dbReference type="SAM" id="MobiDB-lite"/>
    </source>
</evidence>
<feature type="region of interest" description="Disordered" evidence="1">
    <location>
        <begin position="1"/>
        <end position="22"/>
    </location>
</feature>
<dbReference type="EMBL" id="JBHOMY010000016">
    <property type="protein sequence ID" value="MFC1456417.1"/>
    <property type="molecule type" value="Genomic_DNA"/>
</dbReference>
<dbReference type="RefSeq" id="WP_203275726.1">
    <property type="nucleotide sequence ID" value="NZ_JAFBID010000142.1"/>
</dbReference>
<name>A0ABV6Y564_9HYPH</name>
<protein>
    <submittedName>
        <fullName evidence="2">Uncharacterized protein</fullName>
    </submittedName>
</protein>